<evidence type="ECO:0008006" key="4">
    <source>
        <dbReference type="Google" id="ProtNLM"/>
    </source>
</evidence>
<comment type="caution">
    <text evidence="2">The sequence shown here is derived from an EMBL/GenBank/DDBJ whole genome shotgun (WGS) entry which is preliminary data.</text>
</comment>
<dbReference type="SUPFAM" id="SSF47565">
    <property type="entry name" value="Insect pheromone/odorant-binding proteins"/>
    <property type="match status" value="1"/>
</dbReference>
<sequence length="1024" mass="115693">MIILLILVFSTLKPIQAATTTKPTKVQAPQNCTEGDCKLHDSRLKSFLSSALSEEFVSVLADTPYSAFLSANADLGDVFYRCGRIFYSSHNQAPYGAAATVCAKRKMQLVTVEEGAKNLNCLVPNLDEMTPEAQQNQKYFFVWTSGMAEGSNCRNAAYSWCAGNRTSIDATAFDLPLEASKKERCLALSRMTNTLVRMSCTTPNYFFCEYKCKTVSCMTNLACETSKNNTFFENGTGKIKRRSVSGVWAEWQKAIGYNKYSYTSYIFGYKKVTWMENLKICCSLGMKPIKVTDELLFALNNVGNESNKINIFHKPVRNSDPNITEERNMIKTAFWTAATRQGCAGQYRFCLYDDIGPWDSQDMFWDTVNPRDDGSCLAIDREYTKTETPFGVRQMQCLSRGTKFACQKEGKKVDDFVNGDQETDIERVNKACDYPICLDLTYCSLSQLSTGSYKNKDRLLYKPHLLGEWKTACGVRFLFHIDPLTWSGALDFCCSLGMRLISVQSYEKLICLDSILGEEKNGYWTSGTNMNCSDQRYRWCSPEFSDYIKPSLNLDNSTTNLPQDNLHPPGSTSKLCVVLQKSPSLGPILTVDSCEKIMRKPICEGRVKAQSHLQEVFNECKATHRVTQRDIEKFNNTDIERSSLKMKCFSTCIAELLGLVYDNGAFWEDAIEKAIIKVKDPRAIEDFRSLMKKYPASLFKKASDNLNALRMMLVEQNREEAWKSTLFVNMALEKFAECNAIVRPNKEVECSYVHNFLKCFTNGSTSLEKFWNRDLHNLFDSREYALTISKSKDDIMIMGIYSKHGYDSLGATVNEDDLRLQQYIEYVDSQSFSEDFTGSNCTFNSLRPKNLTLADACLAKEKYFEPIAGFDDILKSKPLQQAQRPYPLMAAAAICREANGSLITSADFSNVSILANITKTALQRHMMTSAMKTIPDATSNILMDELYKDSRGVIRWCSTSAEASNDAANLYNEITYPFVCTFEAYSLKYQPLLIGYMGTSVPTFFCKFDKSFLALCKMIASNLG</sequence>
<dbReference type="Gene3D" id="1.10.238.20">
    <property type="entry name" value="Pheromone/general odorant binding protein domain"/>
    <property type="match status" value="1"/>
</dbReference>
<evidence type="ECO:0000256" key="1">
    <source>
        <dbReference type="SAM" id="SignalP"/>
    </source>
</evidence>
<name>A0A8S1E167_9INSE</name>
<dbReference type="CDD" id="cd23992">
    <property type="entry name" value="PBP_GOBP"/>
    <property type="match status" value="1"/>
</dbReference>
<dbReference type="SUPFAM" id="SSF56436">
    <property type="entry name" value="C-type lectin-like"/>
    <property type="match status" value="2"/>
</dbReference>
<dbReference type="CDD" id="cd00037">
    <property type="entry name" value="CLECT"/>
    <property type="match status" value="1"/>
</dbReference>
<dbReference type="Proteomes" id="UP000494165">
    <property type="component" value="Unassembled WGS sequence"/>
</dbReference>
<dbReference type="Pfam" id="PF01395">
    <property type="entry name" value="PBP_GOBP"/>
    <property type="match status" value="1"/>
</dbReference>
<reference evidence="2 3" key="1">
    <citation type="submission" date="2020-04" db="EMBL/GenBank/DDBJ databases">
        <authorList>
            <person name="Alioto T."/>
            <person name="Alioto T."/>
            <person name="Gomez Garrido J."/>
        </authorList>
    </citation>
    <scope>NUCLEOTIDE SEQUENCE [LARGE SCALE GENOMIC DNA]</scope>
</reference>
<dbReference type="OrthoDB" id="7357196at2759"/>
<organism evidence="2 3">
    <name type="scientific">Cloeon dipterum</name>
    <dbReference type="NCBI Taxonomy" id="197152"/>
    <lineage>
        <taxon>Eukaryota</taxon>
        <taxon>Metazoa</taxon>
        <taxon>Ecdysozoa</taxon>
        <taxon>Arthropoda</taxon>
        <taxon>Hexapoda</taxon>
        <taxon>Insecta</taxon>
        <taxon>Pterygota</taxon>
        <taxon>Palaeoptera</taxon>
        <taxon>Ephemeroptera</taxon>
        <taxon>Pisciforma</taxon>
        <taxon>Baetidae</taxon>
        <taxon>Cloeon</taxon>
    </lineage>
</organism>
<protein>
    <recommendedName>
        <fullName evidence="4">C-type lectin domain-containing protein</fullName>
    </recommendedName>
</protein>
<dbReference type="InterPro" id="IPR016186">
    <property type="entry name" value="C-type_lectin-like/link_sf"/>
</dbReference>
<dbReference type="EMBL" id="CADEPI010000676">
    <property type="protein sequence ID" value="CAB3388026.1"/>
    <property type="molecule type" value="Genomic_DNA"/>
</dbReference>
<dbReference type="GO" id="GO:0005549">
    <property type="term" value="F:odorant binding"/>
    <property type="evidence" value="ECO:0007669"/>
    <property type="project" value="InterPro"/>
</dbReference>
<gene>
    <name evidence="2" type="ORF">CLODIP_2_CD13780</name>
</gene>
<proteinExistence type="predicted"/>
<evidence type="ECO:0000313" key="3">
    <source>
        <dbReference type="Proteomes" id="UP000494165"/>
    </source>
</evidence>
<dbReference type="AlphaFoldDB" id="A0A8S1E167"/>
<dbReference type="Gene3D" id="3.10.100.10">
    <property type="entry name" value="Mannose-Binding Protein A, subunit A"/>
    <property type="match status" value="2"/>
</dbReference>
<feature type="chain" id="PRO_5035746101" description="C-type lectin domain-containing protein" evidence="1">
    <location>
        <begin position="18"/>
        <end position="1024"/>
    </location>
</feature>
<keyword evidence="3" id="KW-1185">Reference proteome</keyword>
<dbReference type="InterPro" id="IPR016187">
    <property type="entry name" value="CTDL_fold"/>
</dbReference>
<keyword evidence="1" id="KW-0732">Signal</keyword>
<accession>A0A8S1E167</accession>
<evidence type="ECO:0000313" key="2">
    <source>
        <dbReference type="EMBL" id="CAB3388026.1"/>
    </source>
</evidence>
<feature type="signal peptide" evidence="1">
    <location>
        <begin position="1"/>
        <end position="17"/>
    </location>
</feature>
<dbReference type="InterPro" id="IPR036728">
    <property type="entry name" value="PBP_GOBP_sf"/>
</dbReference>
<dbReference type="InterPro" id="IPR006170">
    <property type="entry name" value="PBP/GOBP"/>
</dbReference>